<keyword evidence="2 7" id="KW-0813">Transport</keyword>
<dbReference type="InterPro" id="IPR000515">
    <property type="entry name" value="MetI-like"/>
</dbReference>
<feature type="transmembrane region" description="Helical" evidence="7">
    <location>
        <begin position="260"/>
        <end position="282"/>
    </location>
</feature>
<dbReference type="GO" id="GO:0055085">
    <property type="term" value="P:transmembrane transport"/>
    <property type="evidence" value="ECO:0007669"/>
    <property type="project" value="InterPro"/>
</dbReference>
<keyword evidence="4 7" id="KW-0812">Transmembrane</keyword>
<keyword evidence="3" id="KW-1003">Cell membrane</keyword>
<dbReference type="PROSITE" id="PS50928">
    <property type="entry name" value="ABC_TM1"/>
    <property type="match status" value="1"/>
</dbReference>
<dbReference type="AlphaFoldDB" id="A0A4V2SD56"/>
<feature type="domain" description="ABC transmembrane type-1" evidence="8">
    <location>
        <begin position="70"/>
        <end position="281"/>
    </location>
</feature>
<evidence type="ECO:0000313" key="9">
    <source>
        <dbReference type="EMBL" id="TCO81976.1"/>
    </source>
</evidence>
<evidence type="ECO:0000256" key="2">
    <source>
        <dbReference type="ARBA" id="ARBA00022448"/>
    </source>
</evidence>
<accession>A0A4V2SD56</accession>
<evidence type="ECO:0000256" key="5">
    <source>
        <dbReference type="ARBA" id="ARBA00022989"/>
    </source>
</evidence>
<keyword evidence="6 7" id="KW-0472">Membrane</keyword>
<dbReference type="RefSeq" id="WP_243662578.1">
    <property type="nucleotide sequence ID" value="NZ_SLWY01000006.1"/>
</dbReference>
<feature type="transmembrane region" description="Helical" evidence="7">
    <location>
        <begin position="70"/>
        <end position="95"/>
    </location>
</feature>
<protein>
    <submittedName>
        <fullName evidence="9">Sorbitol ABC transporter membrane protein /mannitol ABC transporter membrane protein</fullName>
    </submittedName>
</protein>
<comment type="subcellular location">
    <subcellularLocation>
        <location evidence="1 7">Cell membrane</location>
        <topology evidence="1 7">Multi-pass membrane protein</topology>
    </subcellularLocation>
</comment>
<evidence type="ECO:0000256" key="1">
    <source>
        <dbReference type="ARBA" id="ARBA00004651"/>
    </source>
</evidence>
<dbReference type="GO" id="GO:0005886">
    <property type="term" value="C:plasma membrane"/>
    <property type="evidence" value="ECO:0007669"/>
    <property type="project" value="UniProtKB-SubCell"/>
</dbReference>
<evidence type="ECO:0000256" key="6">
    <source>
        <dbReference type="ARBA" id="ARBA00023136"/>
    </source>
</evidence>
<evidence type="ECO:0000256" key="4">
    <source>
        <dbReference type="ARBA" id="ARBA00022692"/>
    </source>
</evidence>
<feature type="transmembrane region" description="Helical" evidence="7">
    <location>
        <begin position="12"/>
        <end position="38"/>
    </location>
</feature>
<feature type="transmembrane region" description="Helical" evidence="7">
    <location>
        <begin position="212"/>
        <end position="229"/>
    </location>
</feature>
<dbReference type="Proteomes" id="UP000295765">
    <property type="component" value="Unassembled WGS sequence"/>
</dbReference>
<comment type="caution">
    <text evidence="9">The sequence shown here is derived from an EMBL/GenBank/DDBJ whole genome shotgun (WGS) entry which is preliminary data.</text>
</comment>
<dbReference type="InterPro" id="IPR035906">
    <property type="entry name" value="MetI-like_sf"/>
</dbReference>
<reference evidence="9 10" key="1">
    <citation type="submission" date="2019-03" db="EMBL/GenBank/DDBJ databases">
        <title>Genomic Encyclopedia of Type Strains, Phase IV (KMG-IV): sequencing the most valuable type-strain genomes for metagenomic binning, comparative biology and taxonomic classification.</title>
        <authorList>
            <person name="Goeker M."/>
        </authorList>
    </citation>
    <scope>NUCLEOTIDE SEQUENCE [LARGE SCALE GENOMIC DNA]</scope>
    <source>
        <strain evidence="9 10">DSM 25287</strain>
    </source>
</reference>
<organism evidence="9 10">
    <name type="scientific">Plasticicumulans lactativorans</name>
    <dbReference type="NCBI Taxonomy" id="1133106"/>
    <lineage>
        <taxon>Bacteria</taxon>
        <taxon>Pseudomonadati</taxon>
        <taxon>Pseudomonadota</taxon>
        <taxon>Gammaproteobacteria</taxon>
        <taxon>Candidatus Competibacteraceae</taxon>
        <taxon>Plasticicumulans</taxon>
    </lineage>
</organism>
<dbReference type="PANTHER" id="PTHR43005:SF1">
    <property type="entry name" value="SPERMIDINE_PUTRESCINE TRANSPORT SYSTEM PERMEASE PROTEIN"/>
    <property type="match status" value="1"/>
</dbReference>
<feature type="transmembrane region" description="Helical" evidence="7">
    <location>
        <begin position="156"/>
        <end position="179"/>
    </location>
</feature>
<dbReference type="CDD" id="cd06261">
    <property type="entry name" value="TM_PBP2"/>
    <property type="match status" value="1"/>
</dbReference>
<feature type="transmembrane region" description="Helical" evidence="7">
    <location>
        <begin position="107"/>
        <end position="124"/>
    </location>
</feature>
<keyword evidence="5 7" id="KW-1133">Transmembrane helix</keyword>
<proteinExistence type="inferred from homology"/>
<dbReference type="EMBL" id="SLWY01000006">
    <property type="protein sequence ID" value="TCO81976.1"/>
    <property type="molecule type" value="Genomic_DNA"/>
</dbReference>
<evidence type="ECO:0000256" key="7">
    <source>
        <dbReference type="RuleBase" id="RU363032"/>
    </source>
</evidence>
<dbReference type="Pfam" id="PF00528">
    <property type="entry name" value="BPD_transp_1"/>
    <property type="match status" value="1"/>
</dbReference>
<sequence>MSQTLDSSRRTLPLVAPSVVVLFLWMIVPLAMTIYFSLLRYNLLDPGSRGFAGIDNFVFLLTDPAFVTSIWNTVVLVGSVLILTVVGGTLMAVLFDQEFPGRGVARVLAIAPFFVMPTVAALVWKNLMMHPVNGLFAWLLSSIGLEPIDWFTHYPMLSVILIVAWQWIPFAFLILLTAIQSLDPEQKEAARLDGASGLELFRFIILPHLKRAISVVVMIETIFLLSVFAEIRITTSGGPGTDTTNLTYLVFQFGLQQFDIGSASAGGIVAVVLANVVAFFLVRSVARELKPGA</sequence>
<evidence type="ECO:0000256" key="3">
    <source>
        <dbReference type="ARBA" id="ARBA00022475"/>
    </source>
</evidence>
<name>A0A4V2SD56_9GAMM</name>
<gene>
    <name evidence="9" type="ORF">EV699_10671</name>
</gene>
<comment type="similarity">
    <text evidence="7">Belongs to the binding-protein-dependent transport system permease family.</text>
</comment>
<evidence type="ECO:0000259" key="8">
    <source>
        <dbReference type="PROSITE" id="PS50928"/>
    </source>
</evidence>
<evidence type="ECO:0000313" key="10">
    <source>
        <dbReference type="Proteomes" id="UP000295765"/>
    </source>
</evidence>
<dbReference type="PANTHER" id="PTHR43005">
    <property type="entry name" value="BLR7065 PROTEIN"/>
    <property type="match status" value="1"/>
</dbReference>
<keyword evidence="10" id="KW-1185">Reference proteome</keyword>
<dbReference type="Gene3D" id="1.10.3720.10">
    <property type="entry name" value="MetI-like"/>
    <property type="match status" value="1"/>
</dbReference>
<dbReference type="SUPFAM" id="SSF161098">
    <property type="entry name" value="MetI-like"/>
    <property type="match status" value="1"/>
</dbReference>